<feature type="transmembrane region" description="Helical" evidence="1">
    <location>
        <begin position="212"/>
        <end position="232"/>
    </location>
</feature>
<dbReference type="Proteomes" id="UP000198287">
    <property type="component" value="Unassembled WGS sequence"/>
</dbReference>
<reference evidence="2 3" key="1">
    <citation type="submission" date="2015-12" db="EMBL/GenBank/DDBJ databases">
        <title>The genome of Folsomia candida.</title>
        <authorList>
            <person name="Faddeeva A."/>
            <person name="Derks M.F."/>
            <person name="Anvar Y."/>
            <person name="Smit S."/>
            <person name="Van Straalen N."/>
            <person name="Roelofs D."/>
        </authorList>
    </citation>
    <scope>NUCLEOTIDE SEQUENCE [LARGE SCALE GENOMIC DNA]</scope>
    <source>
        <strain evidence="2 3">VU population</strain>
        <tissue evidence="2">Whole body</tissue>
    </source>
</reference>
<evidence type="ECO:0008006" key="4">
    <source>
        <dbReference type="Google" id="ProtNLM"/>
    </source>
</evidence>
<feature type="transmembrane region" description="Helical" evidence="1">
    <location>
        <begin position="253"/>
        <end position="276"/>
    </location>
</feature>
<dbReference type="EMBL" id="LNIX01000039">
    <property type="protein sequence ID" value="OXA39298.1"/>
    <property type="molecule type" value="Genomic_DNA"/>
</dbReference>
<protein>
    <recommendedName>
        <fullName evidence="4">Odorant receptor</fullName>
    </recommendedName>
</protein>
<name>A0A226D396_FOLCA</name>
<feature type="transmembrane region" description="Helical" evidence="1">
    <location>
        <begin position="85"/>
        <end position="108"/>
    </location>
</feature>
<feature type="transmembrane region" description="Helical" evidence="1">
    <location>
        <begin position="142"/>
        <end position="168"/>
    </location>
</feature>
<keyword evidence="3" id="KW-1185">Reference proteome</keyword>
<proteinExistence type="predicted"/>
<keyword evidence="1" id="KW-0812">Transmembrane</keyword>
<evidence type="ECO:0000256" key="1">
    <source>
        <dbReference type="SAM" id="Phobius"/>
    </source>
</evidence>
<keyword evidence="1" id="KW-0472">Membrane</keyword>
<organism evidence="2 3">
    <name type="scientific">Folsomia candida</name>
    <name type="common">Springtail</name>
    <dbReference type="NCBI Taxonomy" id="158441"/>
    <lineage>
        <taxon>Eukaryota</taxon>
        <taxon>Metazoa</taxon>
        <taxon>Ecdysozoa</taxon>
        <taxon>Arthropoda</taxon>
        <taxon>Hexapoda</taxon>
        <taxon>Collembola</taxon>
        <taxon>Entomobryomorpha</taxon>
        <taxon>Isotomoidea</taxon>
        <taxon>Isotomidae</taxon>
        <taxon>Proisotominae</taxon>
        <taxon>Folsomia</taxon>
    </lineage>
</organism>
<evidence type="ECO:0000313" key="2">
    <source>
        <dbReference type="EMBL" id="OXA39298.1"/>
    </source>
</evidence>
<feature type="transmembrane region" description="Helical" evidence="1">
    <location>
        <begin position="49"/>
        <end position="73"/>
    </location>
</feature>
<feature type="transmembrane region" description="Helical" evidence="1">
    <location>
        <begin position="296"/>
        <end position="318"/>
    </location>
</feature>
<sequence length="394" mass="45042">MCPPRRDFPEMPNTHALHIYRKVFLFYFKFPCSYNPSTRRFYATSGKDLFFSFCVPEFAALGGIILNTTEAVYTVYSERIRILSVLLLLIGLIQCVYNVTAAVAFWLVKYEQAAFLNDLVRQVEKLEEGFGKRVQKWDTLTIMLFQFIVISATLPFLFSMFVAFLTVHDKYYHLQYAVVDSVCPMNTHLSCKLITFMVLTITYSYVGFHCAAILVGSIVTSAVVLNMLLDSVRDLAKLNPRLRSIRMYQRFRIIFKTVENMTTFLATLMLSIGFGFTVMCNFTTVRMLGVIRMPFYLFFPTAALVAMAAIGILLPYGIASWERSGKLLAGWKVRLRVKGGIFLMRRYCEKTVKGLRPIGLRAGGGEFNFFVFKKSTKSSYYVAVMDKTIEALMT</sequence>
<keyword evidence="1" id="KW-1133">Transmembrane helix</keyword>
<accession>A0A226D396</accession>
<gene>
    <name evidence="2" type="ORF">Fcan01_25833</name>
</gene>
<comment type="caution">
    <text evidence="2">The sequence shown here is derived from an EMBL/GenBank/DDBJ whole genome shotgun (WGS) entry which is preliminary data.</text>
</comment>
<evidence type="ECO:0000313" key="3">
    <source>
        <dbReference type="Proteomes" id="UP000198287"/>
    </source>
</evidence>
<dbReference type="AlphaFoldDB" id="A0A226D396"/>